<feature type="region of interest" description="Disordered" evidence="1">
    <location>
        <begin position="1"/>
        <end position="80"/>
    </location>
</feature>
<evidence type="ECO:0000256" key="1">
    <source>
        <dbReference type="SAM" id="MobiDB-lite"/>
    </source>
</evidence>
<dbReference type="Proteomes" id="UP000190312">
    <property type="component" value="Unassembled WGS sequence"/>
</dbReference>
<dbReference type="EMBL" id="MKZY01000003">
    <property type="protein sequence ID" value="OOO12108.1"/>
    <property type="molecule type" value="Genomic_DNA"/>
</dbReference>
<evidence type="ECO:0000313" key="3">
    <source>
        <dbReference type="Proteomes" id="UP000190312"/>
    </source>
</evidence>
<protein>
    <submittedName>
        <fullName evidence="2">Uncharacterized protein</fullName>
    </submittedName>
</protein>
<gene>
    <name evidence="2" type="ORF">OAory_01085780</name>
</gene>
<reference evidence="2 3" key="1">
    <citation type="submission" date="2016-10" db="EMBL/GenBank/DDBJ databases">
        <title>Genome sequencing of Aspergillus oryzae BCC7051.</title>
        <authorList>
            <person name="Thammarongtham C."/>
            <person name="Vorapreeda T."/>
            <person name="Nookaew I."/>
            <person name="Srisuk T."/>
            <person name="Land M."/>
            <person name="Jeennor S."/>
            <person name="Laoteng K."/>
        </authorList>
    </citation>
    <scope>NUCLEOTIDE SEQUENCE [LARGE SCALE GENOMIC DNA]</scope>
    <source>
        <strain evidence="2 3">BCC7051</strain>
    </source>
</reference>
<comment type="caution">
    <text evidence="2">The sequence shown here is derived from an EMBL/GenBank/DDBJ whole genome shotgun (WGS) entry which is preliminary data.</text>
</comment>
<organism evidence="2 3">
    <name type="scientific">Aspergillus oryzae</name>
    <name type="common">Yellow koji mold</name>
    <dbReference type="NCBI Taxonomy" id="5062"/>
    <lineage>
        <taxon>Eukaryota</taxon>
        <taxon>Fungi</taxon>
        <taxon>Dikarya</taxon>
        <taxon>Ascomycota</taxon>
        <taxon>Pezizomycotina</taxon>
        <taxon>Eurotiomycetes</taxon>
        <taxon>Eurotiomycetidae</taxon>
        <taxon>Eurotiales</taxon>
        <taxon>Aspergillaceae</taxon>
        <taxon>Aspergillus</taxon>
        <taxon>Aspergillus subgen. Circumdati</taxon>
    </lineage>
</organism>
<feature type="compositionally biased region" description="Basic and acidic residues" evidence="1">
    <location>
        <begin position="12"/>
        <end position="23"/>
    </location>
</feature>
<proteinExistence type="predicted"/>
<dbReference type="AlphaFoldDB" id="A0A1S9DSN7"/>
<dbReference type="VEuPathDB" id="FungiDB:AO090102000078"/>
<dbReference type="OrthoDB" id="4493865at2759"/>
<sequence length="412" mass="46354">MSGSSEPEDNDVSLKHDPSVKADPDDELNLHNVPASQPDLDDLEDHERILQNDLLLAQTPSITGPRPPSPRARPSSASVAFRSTPALTLNPAAASPPVSPFMSREEFNKSQIADQPRLPWNWSKLGKNREAYTPTVVGKWWYRTSFELEQLTENRRNNFGHIFRIMETELGEQRLGDARCARCKTNNQECWVYPKEGAAQVSRLGDACTRCRVIAQMGHGQPAGQKRQCGGCFHCPIRLVHHGPIRRDMESDSLSAGMHAAYRKVFVSAISLSLPSCIQLDGTVSSMLIKTINMIVEDDIPVLRDDVRALSILGIDLTWILAPCLSDTETQPFRLPYVLQYPGNVLFYHKLKNHNVIINNVSLVKVNSNHKFILCNVPSIQGIPMVMKVMSRYCPMFHPSEEIYMKDLFQIR</sequence>
<accession>A0A1S9DSN7</accession>
<evidence type="ECO:0000313" key="2">
    <source>
        <dbReference type="EMBL" id="OOO12108.1"/>
    </source>
</evidence>
<name>A0A1S9DSN7_ASPOZ</name>
<feature type="compositionally biased region" description="Acidic residues" evidence="1">
    <location>
        <begin position="1"/>
        <end position="11"/>
    </location>
</feature>